<dbReference type="InterPro" id="IPR011642">
    <property type="entry name" value="Gate_dom"/>
</dbReference>
<dbReference type="GO" id="GO:0005525">
    <property type="term" value="F:GTP binding"/>
    <property type="evidence" value="ECO:0007669"/>
    <property type="project" value="UniProtKB-KW"/>
</dbReference>
<dbReference type="NCBIfam" id="TIGR00231">
    <property type="entry name" value="small_GTP"/>
    <property type="match status" value="1"/>
</dbReference>
<evidence type="ECO:0000256" key="9">
    <source>
        <dbReference type="ARBA" id="ARBA00022989"/>
    </source>
</evidence>
<evidence type="ECO:0000313" key="19">
    <source>
        <dbReference type="EMBL" id="CDE22595.1"/>
    </source>
</evidence>
<evidence type="ECO:0000256" key="17">
    <source>
        <dbReference type="RuleBase" id="RU362098"/>
    </source>
</evidence>
<dbReference type="NCBIfam" id="TIGR00437">
    <property type="entry name" value="feoB"/>
    <property type="match status" value="1"/>
</dbReference>
<comment type="similarity">
    <text evidence="17">Belongs to the TRAFAC class TrmE-Era-EngA-EngB-Septin-like GTPase superfamily. FeoB GTPase (TC 9.A.8) family.</text>
</comment>
<organism evidence="19 20">
    <name type="scientific">Amedibacillus dolichus CAG:375</name>
    <dbReference type="NCBI Taxonomy" id="1263076"/>
    <lineage>
        <taxon>Bacteria</taxon>
        <taxon>Bacillati</taxon>
        <taxon>Bacillota</taxon>
        <taxon>Erysipelotrichia</taxon>
        <taxon>Erysipelotrichales</taxon>
        <taxon>Erysipelotrichaceae</taxon>
        <taxon>Amedibacillus</taxon>
    </lineage>
</organism>
<evidence type="ECO:0000256" key="13">
    <source>
        <dbReference type="ARBA" id="ARBA00023136"/>
    </source>
</evidence>
<evidence type="ECO:0000256" key="15">
    <source>
        <dbReference type="PIRSR" id="PIRSR603373-1"/>
    </source>
</evidence>
<dbReference type="PANTHER" id="PTHR43185:SF1">
    <property type="entry name" value="FE(2+) TRANSPORTER FEOB"/>
    <property type="match status" value="1"/>
</dbReference>
<evidence type="ECO:0000259" key="18">
    <source>
        <dbReference type="PROSITE" id="PS51711"/>
    </source>
</evidence>
<dbReference type="InterPro" id="IPR050860">
    <property type="entry name" value="FeoB_GTPase"/>
</dbReference>
<keyword evidence="16" id="KW-0479">Metal-binding</keyword>
<feature type="binding site" evidence="15">
    <location>
        <begin position="10"/>
        <end position="17"/>
    </location>
    <ligand>
        <name>GTP</name>
        <dbReference type="ChEBI" id="CHEBI:37565"/>
        <label>1</label>
    </ligand>
</feature>
<sequence length="681" mass="75144">MRKVLIALAGNQNSGKTTLFNRLTGSNQHVGNFPGVTVERKEGTIKSYKEATLVDLPGIYSLSPYTSEEVVTRDFILEGHPDVLINIVDATNIERNLYLSLQLLELEIPMVIALNMMDEVNASGNSIDVKKLSDKLGVPVVPISAGKNEGIFDLIDTLKKTVREIKPKQSDDEILKMPQFDFCSGEVHRAIHAIAHIVEDHARRLQYPLRFTATKLVEGDELIEQALALHQDDRDIIDKIVQSMEQALGLDREAALADMRYTYIEQLVKECVVKRNETLAHVRSEKLDRIFTHKYLGIPVFIMIMLAVFYLTFGPIGGTLKALMEEGVGYVIDALSAFLVSVGVSDWLHALIIDGICNGVGSVVSFLPLIVVLFFFLSLLEDSGYMARVAFVMDKALRKIGLSGKSFVPMLIGFGCSVPAIMSARTLSSERDRKMTIIVTPFMSCSAKLPIYGMITAAFFPEHTALVLIAVYGLGILVAIVSALLLKRTVFQGEPIPFVLELPNYRIPDARSVVLHMWEKAKDFLVRAFTIIFVASILIWFLQSFDFTLHMVADSGESMLAQLGTWLSHIFAPLGFEDWRASTALVTGITAKESVVSTLSVLTNATSDAGLSAALMNIFTPVSAFAYLCFTVLYMPCVAAFAATKRELGSMKEAMFTALFQTGVAYIVALIVYQLGTLLFM</sequence>
<keyword evidence="16" id="KW-0460">Magnesium</keyword>
<dbReference type="EMBL" id="CBIN010000106">
    <property type="protein sequence ID" value="CDE22595.1"/>
    <property type="molecule type" value="Genomic_DNA"/>
</dbReference>
<dbReference type="GO" id="GO:0046872">
    <property type="term" value="F:metal ion binding"/>
    <property type="evidence" value="ECO:0007669"/>
    <property type="project" value="UniProtKB-KW"/>
</dbReference>
<evidence type="ECO:0000256" key="14">
    <source>
        <dbReference type="NCBIfam" id="TIGR00437"/>
    </source>
</evidence>
<feature type="binding site" evidence="15">
    <location>
        <begin position="55"/>
        <end position="58"/>
    </location>
    <ligand>
        <name>GTP</name>
        <dbReference type="ChEBI" id="CHEBI:37565"/>
        <label>1</label>
    </ligand>
</feature>
<dbReference type="Pfam" id="PF02421">
    <property type="entry name" value="FeoB_N"/>
    <property type="match status" value="1"/>
</dbReference>
<dbReference type="Gene3D" id="3.40.50.300">
    <property type="entry name" value="P-loop containing nucleotide triphosphate hydrolases"/>
    <property type="match status" value="1"/>
</dbReference>
<feature type="domain" description="FeoB-type G" evidence="18">
    <location>
        <begin position="3"/>
        <end position="164"/>
    </location>
</feature>
<protein>
    <recommendedName>
        <fullName evidence="14 17">Ferrous iron transport protein B</fullName>
    </recommendedName>
</protein>
<dbReference type="CDD" id="cd01879">
    <property type="entry name" value="FeoB"/>
    <property type="match status" value="1"/>
</dbReference>
<feature type="transmembrane region" description="Helical" evidence="17">
    <location>
        <begin position="360"/>
        <end position="380"/>
    </location>
</feature>
<evidence type="ECO:0000256" key="12">
    <source>
        <dbReference type="ARBA" id="ARBA00023134"/>
    </source>
</evidence>
<feature type="binding site" evidence="16">
    <location>
        <position position="21"/>
    </location>
    <ligand>
        <name>Mg(2+)</name>
        <dbReference type="ChEBI" id="CHEBI:18420"/>
        <label>2</label>
    </ligand>
</feature>
<keyword evidence="13 17" id="KW-0472">Membrane</keyword>
<dbReference type="GO" id="GO:0005886">
    <property type="term" value="C:plasma membrane"/>
    <property type="evidence" value="ECO:0007669"/>
    <property type="project" value="UniProtKB-SubCell"/>
</dbReference>
<accession>R7G627</accession>
<keyword evidence="12 15" id="KW-0342">GTP-binding</keyword>
<evidence type="ECO:0000256" key="16">
    <source>
        <dbReference type="PIRSR" id="PIRSR603373-2"/>
    </source>
</evidence>
<dbReference type="GO" id="GO:0015093">
    <property type="term" value="F:ferrous iron transmembrane transporter activity"/>
    <property type="evidence" value="ECO:0007669"/>
    <property type="project" value="UniProtKB-UniRule"/>
</dbReference>
<dbReference type="AlphaFoldDB" id="R7G627"/>
<keyword evidence="9 17" id="KW-1133">Transmembrane helix</keyword>
<evidence type="ECO:0000256" key="3">
    <source>
        <dbReference type="ARBA" id="ARBA00022448"/>
    </source>
</evidence>
<comment type="caution">
    <text evidence="19">The sequence shown here is derived from an EMBL/GenBank/DDBJ whole genome shotgun (WGS) entry which is preliminary data.</text>
</comment>
<dbReference type="FunFam" id="3.40.50.300:FF:000426">
    <property type="entry name" value="Ferrous iron transport protein B"/>
    <property type="match status" value="1"/>
</dbReference>
<dbReference type="InterPro" id="IPR027417">
    <property type="entry name" value="P-loop_NTPase"/>
</dbReference>
<dbReference type="Gene3D" id="1.10.287.1770">
    <property type="match status" value="1"/>
</dbReference>
<comment type="subcellular location">
    <subcellularLocation>
        <location evidence="2">Cell inner membrane</location>
        <topology evidence="2">Multi-pass membrane protein</topology>
    </subcellularLocation>
    <subcellularLocation>
        <location evidence="17">Cell membrane</location>
        <topology evidence="17">Multi-pass membrane protein</topology>
    </subcellularLocation>
</comment>
<keyword evidence="10 17" id="KW-0408">Iron</keyword>
<dbReference type="InterPro" id="IPR011640">
    <property type="entry name" value="Fe2_transport_prot_B_C"/>
</dbReference>
<keyword evidence="11" id="KW-0406">Ion transport</keyword>
<feature type="transmembrane region" description="Helical" evidence="17">
    <location>
        <begin position="655"/>
        <end position="675"/>
    </location>
</feature>
<dbReference type="PROSITE" id="PS51711">
    <property type="entry name" value="G_FEOB"/>
    <property type="match status" value="1"/>
</dbReference>
<evidence type="ECO:0000256" key="11">
    <source>
        <dbReference type="ARBA" id="ARBA00023065"/>
    </source>
</evidence>
<evidence type="ECO:0000256" key="1">
    <source>
        <dbReference type="ARBA" id="ARBA00003926"/>
    </source>
</evidence>
<feature type="transmembrane region" description="Helical" evidence="17">
    <location>
        <begin position="295"/>
        <end position="316"/>
    </location>
</feature>
<comment type="function">
    <text evidence="1 17">Probable transporter of a GTP-driven Fe(2+) uptake system.</text>
</comment>
<feature type="transmembrane region" description="Helical" evidence="17">
    <location>
        <begin position="400"/>
        <end position="424"/>
    </location>
</feature>
<reference evidence="19" key="1">
    <citation type="submission" date="2012-11" db="EMBL/GenBank/DDBJ databases">
        <title>Dependencies among metagenomic species, viruses, plasmids and units of genetic variation.</title>
        <authorList>
            <person name="Nielsen H.B."/>
            <person name="Almeida M."/>
            <person name="Juncker A.S."/>
            <person name="Rasmussen S."/>
            <person name="Li J."/>
            <person name="Sunagawa S."/>
            <person name="Plichta D."/>
            <person name="Gautier L."/>
            <person name="Le Chatelier E."/>
            <person name="Peletier E."/>
            <person name="Bonde I."/>
            <person name="Nielsen T."/>
            <person name="Manichanh C."/>
            <person name="Arumugam M."/>
            <person name="Batto J."/>
            <person name="Santos M.B.Q.D."/>
            <person name="Blom N."/>
            <person name="Borruel N."/>
            <person name="Burgdorf K.S."/>
            <person name="Boumezbeur F."/>
            <person name="Casellas F."/>
            <person name="Dore J."/>
            <person name="Guarner F."/>
            <person name="Hansen T."/>
            <person name="Hildebrand F."/>
            <person name="Kaas R.S."/>
            <person name="Kennedy S."/>
            <person name="Kristiansen K."/>
            <person name="Kultima J.R."/>
            <person name="Leonard P."/>
            <person name="Levenez F."/>
            <person name="Lund O."/>
            <person name="Moumen B."/>
            <person name="Le Paslier D."/>
            <person name="Pons N."/>
            <person name="Pedersen O."/>
            <person name="Prifti E."/>
            <person name="Qin J."/>
            <person name="Raes J."/>
            <person name="Tap J."/>
            <person name="Tims S."/>
            <person name="Ussery D.W."/>
            <person name="Yamada T."/>
            <person name="MetaHit consortium"/>
            <person name="Renault P."/>
            <person name="Sicheritz-Ponten T."/>
            <person name="Bork P."/>
            <person name="Wang J."/>
            <person name="Brunak S."/>
            <person name="Ehrlich S.D."/>
        </authorList>
    </citation>
    <scope>NUCLEOTIDE SEQUENCE [LARGE SCALE GENOMIC DNA]</scope>
</reference>
<feature type="transmembrane region" description="Helical" evidence="17">
    <location>
        <begin position="466"/>
        <end position="486"/>
    </location>
</feature>
<evidence type="ECO:0000256" key="4">
    <source>
        <dbReference type="ARBA" id="ARBA00022475"/>
    </source>
</evidence>
<evidence type="ECO:0000256" key="10">
    <source>
        <dbReference type="ARBA" id="ARBA00023004"/>
    </source>
</evidence>
<feature type="transmembrane region" description="Helical" evidence="17">
    <location>
        <begin position="524"/>
        <end position="542"/>
    </location>
</feature>
<feature type="binding site" evidence="16">
    <location>
        <position position="24"/>
    </location>
    <ligand>
        <name>Mg(2+)</name>
        <dbReference type="ChEBI" id="CHEBI:18420"/>
        <label>2</label>
    </ligand>
</feature>
<keyword evidence="3 17" id="KW-0813">Transport</keyword>
<evidence type="ECO:0000256" key="5">
    <source>
        <dbReference type="ARBA" id="ARBA00022496"/>
    </source>
</evidence>
<evidence type="ECO:0000256" key="2">
    <source>
        <dbReference type="ARBA" id="ARBA00004429"/>
    </source>
</evidence>
<feature type="binding site" evidence="15">
    <location>
        <begin position="115"/>
        <end position="118"/>
    </location>
    <ligand>
        <name>GTP</name>
        <dbReference type="ChEBI" id="CHEBI:37565"/>
        <label>1</label>
    </ligand>
</feature>
<dbReference type="Pfam" id="PF07664">
    <property type="entry name" value="FeoB_C"/>
    <property type="match status" value="1"/>
</dbReference>
<keyword evidence="6" id="KW-0997">Cell inner membrane</keyword>
<keyword evidence="8 15" id="KW-0547">Nucleotide-binding</keyword>
<dbReference type="InterPro" id="IPR030389">
    <property type="entry name" value="G_FEOB_dom"/>
</dbReference>
<evidence type="ECO:0000313" key="20">
    <source>
        <dbReference type="Proteomes" id="UP000018093"/>
    </source>
</evidence>
<feature type="transmembrane region" description="Helical" evidence="17">
    <location>
        <begin position="436"/>
        <end position="460"/>
    </location>
</feature>
<feature type="transmembrane region" description="Helical" evidence="17">
    <location>
        <begin position="624"/>
        <end position="643"/>
    </location>
</feature>
<keyword evidence="5 17" id="KW-0410">Iron transport</keyword>
<evidence type="ECO:0000256" key="8">
    <source>
        <dbReference type="ARBA" id="ARBA00022741"/>
    </source>
</evidence>
<dbReference type="SUPFAM" id="SSF52540">
    <property type="entry name" value="P-loop containing nucleoside triphosphate hydrolases"/>
    <property type="match status" value="1"/>
</dbReference>
<dbReference type="PANTHER" id="PTHR43185">
    <property type="entry name" value="FERROUS IRON TRANSPORT PROTEIN B"/>
    <property type="match status" value="1"/>
</dbReference>
<feature type="binding site" evidence="16">
    <location>
        <position position="25"/>
    </location>
    <ligand>
        <name>Mg(2+)</name>
        <dbReference type="ChEBI" id="CHEBI:18420"/>
        <label>2</label>
    </ligand>
</feature>
<feature type="transmembrane region" description="Helical" evidence="17">
    <location>
        <begin position="328"/>
        <end position="348"/>
    </location>
</feature>
<dbReference type="Proteomes" id="UP000018093">
    <property type="component" value="Unassembled WGS sequence"/>
</dbReference>
<gene>
    <name evidence="19" type="ORF">BN631_01107</name>
</gene>
<dbReference type="Pfam" id="PF07670">
    <property type="entry name" value="Gate"/>
    <property type="match status" value="2"/>
</dbReference>
<keyword evidence="4" id="KW-1003">Cell membrane</keyword>
<dbReference type="InterPro" id="IPR003373">
    <property type="entry name" value="Fe2_transport_prot-B"/>
</dbReference>
<keyword evidence="7 17" id="KW-0812">Transmembrane</keyword>
<evidence type="ECO:0000256" key="6">
    <source>
        <dbReference type="ARBA" id="ARBA00022519"/>
    </source>
</evidence>
<name>R7G627_9FIRM</name>
<dbReference type="InterPro" id="IPR005225">
    <property type="entry name" value="Small_GTP-bd"/>
</dbReference>
<dbReference type="InterPro" id="IPR041069">
    <property type="entry name" value="FeoB_Cyto"/>
</dbReference>
<dbReference type="Pfam" id="PF17910">
    <property type="entry name" value="FeoB_Cyto"/>
    <property type="match status" value="1"/>
</dbReference>
<dbReference type="RefSeq" id="WP_022420442.1">
    <property type="nucleotide sequence ID" value="NZ_FR898579.1"/>
</dbReference>
<evidence type="ECO:0000256" key="7">
    <source>
        <dbReference type="ARBA" id="ARBA00022692"/>
    </source>
</evidence>
<proteinExistence type="inferred from homology"/>
<feature type="binding site" evidence="15">
    <location>
        <begin position="35"/>
        <end position="39"/>
    </location>
    <ligand>
        <name>GTP</name>
        <dbReference type="ChEBI" id="CHEBI:37565"/>
        <label>2</label>
    </ligand>
</feature>